<organism evidence="2 3">
    <name type="scientific">Streptantibioticus cattleyicolor (strain ATCC 35852 / DSM 46488 / JCM 4925 / NBRC 14057 / NRRL 8057)</name>
    <name type="common">Streptomyces cattleya</name>
    <dbReference type="NCBI Taxonomy" id="1003195"/>
    <lineage>
        <taxon>Bacteria</taxon>
        <taxon>Bacillati</taxon>
        <taxon>Actinomycetota</taxon>
        <taxon>Actinomycetes</taxon>
        <taxon>Kitasatosporales</taxon>
        <taxon>Streptomycetaceae</taxon>
        <taxon>Streptantibioticus</taxon>
    </lineage>
</organism>
<keyword evidence="1" id="KW-0812">Transmembrane</keyword>
<evidence type="ECO:0000313" key="2">
    <source>
        <dbReference type="EMBL" id="AEW95645.1"/>
    </source>
</evidence>
<evidence type="ECO:0008006" key="4">
    <source>
        <dbReference type="Google" id="ProtNLM"/>
    </source>
</evidence>
<sequence length="229" mass="24594">MAQMVIGMHMPFWAFVLVTCAGALATLVAIFLAQRGIQTAEEAALAATKNQRKAMQDVLVPLVHHLGEIVSKSTKAERAPLQQQMKQAIVTLAAQLIGSDDTRACLLEPVPGSSAPKRELKCLNGLWGGRSEAPMTVYREDEPLGKELFAMMDARKDTFVPDVHRLPTAFRPVGEGYRTYIAVTVTAAGNDASGVLYVDAMCPGDLSPEDVPLVAVLARLLGAALAVRR</sequence>
<dbReference type="EMBL" id="CP003219">
    <property type="protein sequence ID" value="AEW95645.1"/>
    <property type="molecule type" value="Genomic_DNA"/>
</dbReference>
<feature type="transmembrane region" description="Helical" evidence="1">
    <location>
        <begin position="12"/>
        <end position="33"/>
    </location>
</feature>
<protein>
    <recommendedName>
        <fullName evidence="4">GAF domain-containing protein</fullName>
    </recommendedName>
</protein>
<keyword evidence="1" id="KW-0472">Membrane</keyword>
<dbReference type="HOGENOM" id="CLU_1209217_0_0_11"/>
<proteinExistence type="predicted"/>
<dbReference type="Proteomes" id="UP000007842">
    <property type="component" value="Chromosome"/>
</dbReference>
<dbReference type="Gene3D" id="3.30.450.40">
    <property type="match status" value="1"/>
</dbReference>
<dbReference type="SUPFAM" id="SSF55781">
    <property type="entry name" value="GAF domain-like"/>
    <property type="match status" value="1"/>
</dbReference>
<dbReference type="AlphaFoldDB" id="G8X2Q4"/>
<reference evidence="3" key="1">
    <citation type="submission" date="2011-12" db="EMBL/GenBank/DDBJ databases">
        <title>Complete genome sequence of Streptomyces cattleya strain DSM 46488.</title>
        <authorList>
            <person name="Ou H.-Y."/>
            <person name="Li P."/>
            <person name="Zhao C."/>
            <person name="O'Hagan D."/>
            <person name="Deng Z."/>
        </authorList>
    </citation>
    <scope>NUCLEOTIDE SEQUENCE [LARGE SCALE GENOMIC DNA]</scope>
    <source>
        <strain evidence="3">ATCC 35852 / DSM 46488 / JCM 4925 / NBRC 14057 / NRRL 8057</strain>
    </source>
</reference>
<name>G8X2Q4_STREN</name>
<keyword evidence="1" id="KW-1133">Transmembrane helix</keyword>
<evidence type="ECO:0000313" key="3">
    <source>
        <dbReference type="Proteomes" id="UP000007842"/>
    </source>
</evidence>
<gene>
    <name evidence="2" type="ordered locus">SCATT_32740</name>
</gene>
<dbReference type="KEGG" id="scy:SCATT_32740"/>
<dbReference type="eggNOG" id="ENOG5031WDY">
    <property type="taxonomic scope" value="Bacteria"/>
</dbReference>
<dbReference type="PATRIC" id="fig|1003195.29.peg.3266"/>
<accession>G8X2Q4</accession>
<dbReference type="InterPro" id="IPR029016">
    <property type="entry name" value="GAF-like_dom_sf"/>
</dbReference>
<evidence type="ECO:0000256" key="1">
    <source>
        <dbReference type="SAM" id="Phobius"/>
    </source>
</evidence>
<keyword evidence="3" id="KW-1185">Reference proteome</keyword>